<feature type="non-terminal residue" evidence="2">
    <location>
        <position position="383"/>
    </location>
</feature>
<dbReference type="EMBL" id="PJQM01007628">
    <property type="protein sequence ID" value="RCH77914.1"/>
    <property type="molecule type" value="Genomic_DNA"/>
</dbReference>
<proteinExistence type="predicted"/>
<evidence type="ECO:0000313" key="3">
    <source>
        <dbReference type="Proteomes" id="UP000253551"/>
    </source>
</evidence>
<dbReference type="AlphaFoldDB" id="A0A367IJQ8"/>
<feature type="compositionally biased region" description="Basic and acidic residues" evidence="1">
    <location>
        <begin position="97"/>
        <end position="112"/>
    </location>
</feature>
<sequence length="383" mass="43323">PLIKRPNLSIDTDTKTTALKKNAFQQFFSPKDKSVNDIKSSSSPKRPLENIRKYKSLPALPVHGKNSQHHHSSSINLNSILPKLTGSPLSSISSHDSSTEKLSEKSDSERPKIHSSNNTGSQVFKKFHMPHFSKRTNTASFIQDTLSQYQPIIPEPIMPTLVNWSPEVPISLPPWELDDNSKRHSIAFQQTSAFVEEPSVLEDHESFSTIGSHSDSEIFDHNNRTSPSTTESSDVTSLSTQSSHDINDTFSLPVIRRRSSCPIFDRSSSSFSSSTSKTLVENDIIAITEFHTRNMSILRRYRHPVEKKSAFKPCQRAKARAAEAASNGELMTHTNSFFDSLCEDTLKYLYIPNVFDPVTREPIVEFALIKPRKYQLYRKTNWK</sequence>
<accession>A0A367IJQ8</accession>
<gene>
    <name evidence="2" type="ORF">CU098_002489</name>
</gene>
<feature type="region of interest" description="Disordered" evidence="1">
    <location>
        <begin position="205"/>
        <end position="244"/>
    </location>
</feature>
<dbReference type="STRING" id="4846.A0A367IJQ8"/>
<feature type="compositionally biased region" description="Basic and acidic residues" evidence="1">
    <location>
        <begin position="214"/>
        <end position="223"/>
    </location>
</feature>
<protein>
    <submittedName>
        <fullName evidence="2">Uncharacterized protein</fullName>
    </submittedName>
</protein>
<keyword evidence="3" id="KW-1185">Reference proteome</keyword>
<feature type="non-terminal residue" evidence="2">
    <location>
        <position position="1"/>
    </location>
</feature>
<dbReference type="Proteomes" id="UP000253551">
    <property type="component" value="Unassembled WGS sequence"/>
</dbReference>
<organism evidence="2 3">
    <name type="scientific">Rhizopus stolonifer</name>
    <name type="common">Rhizopus nigricans</name>
    <dbReference type="NCBI Taxonomy" id="4846"/>
    <lineage>
        <taxon>Eukaryota</taxon>
        <taxon>Fungi</taxon>
        <taxon>Fungi incertae sedis</taxon>
        <taxon>Mucoromycota</taxon>
        <taxon>Mucoromycotina</taxon>
        <taxon>Mucoromycetes</taxon>
        <taxon>Mucorales</taxon>
        <taxon>Mucorineae</taxon>
        <taxon>Rhizopodaceae</taxon>
        <taxon>Rhizopus</taxon>
    </lineage>
</organism>
<evidence type="ECO:0000256" key="1">
    <source>
        <dbReference type="SAM" id="MobiDB-lite"/>
    </source>
</evidence>
<feature type="region of interest" description="Disordered" evidence="1">
    <location>
        <begin position="30"/>
        <end position="51"/>
    </location>
</feature>
<reference evidence="2 3" key="1">
    <citation type="journal article" date="2018" name="G3 (Bethesda)">
        <title>Phylogenetic and Phylogenomic Definition of Rhizopus Species.</title>
        <authorList>
            <person name="Gryganskyi A.P."/>
            <person name="Golan J."/>
            <person name="Dolatabadi S."/>
            <person name="Mondo S."/>
            <person name="Robb S."/>
            <person name="Idnurm A."/>
            <person name="Muszewska A."/>
            <person name="Steczkiewicz K."/>
            <person name="Masonjones S."/>
            <person name="Liao H.L."/>
            <person name="Gajdeczka M.T."/>
            <person name="Anike F."/>
            <person name="Vuek A."/>
            <person name="Anishchenko I.M."/>
            <person name="Voigt K."/>
            <person name="de Hoog G.S."/>
            <person name="Smith M.E."/>
            <person name="Heitman J."/>
            <person name="Vilgalys R."/>
            <person name="Stajich J.E."/>
        </authorList>
    </citation>
    <scope>NUCLEOTIDE SEQUENCE [LARGE SCALE GENOMIC DNA]</scope>
    <source>
        <strain evidence="2 3">LSU 92-RS-03</strain>
    </source>
</reference>
<name>A0A367IJQ8_RHIST</name>
<feature type="region of interest" description="Disordered" evidence="1">
    <location>
        <begin position="88"/>
        <end position="121"/>
    </location>
</feature>
<dbReference type="OrthoDB" id="660555at2759"/>
<comment type="caution">
    <text evidence="2">The sequence shown here is derived from an EMBL/GenBank/DDBJ whole genome shotgun (WGS) entry which is preliminary data.</text>
</comment>
<feature type="compositionally biased region" description="Low complexity" evidence="1">
    <location>
        <begin position="232"/>
        <end position="243"/>
    </location>
</feature>
<evidence type="ECO:0000313" key="2">
    <source>
        <dbReference type="EMBL" id="RCH77914.1"/>
    </source>
</evidence>